<comment type="caution">
    <text evidence="5">The sequence shown here is derived from an EMBL/GenBank/DDBJ whole genome shotgun (WGS) entry which is preliminary data.</text>
</comment>
<organism evidence="5 6">
    <name type="scientific">Psychromonas arctica</name>
    <dbReference type="NCBI Taxonomy" id="168275"/>
    <lineage>
        <taxon>Bacteria</taxon>
        <taxon>Pseudomonadati</taxon>
        <taxon>Pseudomonadota</taxon>
        <taxon>Gammaproteobacteria</taxon>
        <taxon>Alteromonadales</taxon>
        <taxon>Psychromonadaceae</taxon>
        <taxon>Psychromonas</taxon>
    </lineage>
</organism>
<dbReference type="EMBL" id="JBAKBA010000003">
    <property type="protein sequence ID" value="MEL0658009.1"/>
    <property type="molecule type" value="Genomic_DNA"/>
</dbReference>
<dbReference type="Gene3D" id="3.30.910.20">
    <property type="entry name" value="Skp domain"/>
    <property type="match status" value="1"/>
</dbReference>
<dbReference type="InterPro" id="IPR024930">
    <property type="entry name" value="Skp_dom_sf"/>
</dbReference>
<proteinExistence type="inferred from homology"/>
<dbReference type="RefSeq" id="WP_341626732.1">
    <property type="nucleotide sequence ID" value="NZ_JBAKBA010000003.1"/>
</dbReference>
<keyword evidence="3" id="KW-0175">Coiled coil</keyword>
<feature type="signal peptide" evidence="4">
    <location>
        <begin position="1"/>
        <end position="22"/>
    </location>
</feature>
<dbReference type="Proteomes" id="UP001366060">
    <property type="component" value="Unassembled WGS sequence"/>
</dbReference>
<dbReference type="SUPFAM" id="SSF111384">
    <property type="entry name" value="OmpH-like"/>
    <property type="match status" value="1"/>
</dbReference>
<feature type="coiled-coil region" evidence="3">
    <location>
        <begin position="47"/>
        <end position="81"/>
    </location>
</feature>
<reference evidence="5 6" key="1">
    <citation type="submission" date="2024-02" db="EMBL/GenBank/DDBJ databases">
        <title>Bacteria isolated from the canopy kelp, Nereocystis luetkeana.</title>
        <authorList>
            <person name="Pfister C.A."/>
            <person name="Younker I.T."/>
            <person name="Light S.H."/>
        </authorList>
    </citation>
    <scope>NUCLEOTIDE SEQUENCE [LARGE SCALE GENOMIC DNA]</scope>
    <source>
        <strain evidence="5 6">TI.2.07</strain>
    </source>
</reference>
<dbReference type="PIRSF" id="PIRSF002094">
    <property type="entry name" value="OMP26_Skp"/>
    <property type="match status" value="1"/>
</dbReference>
<dbReference type="InterPro" id="IPR005632">
    <property type="entry name" value="Chaperone_Skp"/>
</dbReference>
<evidence type="ECO:0000256" key="4">
    <source>
        <dbReference type="SAM" id="SignalP"/>
    </source>
</evidence>
<accession>A0ABU9H802</accession>
<dbReference type="PANTHER" id="PTHR35089">
    <property type="entry name" value="CHAPERONE PROTEIN SKP"/>
    <property type="match status" value="1"/>
</dbReference>
<dbReference type="SMART" id="SM00935">
    <property type="entry name" value="OmpH"/>
    <property type="match status" value="1"/>
</dbReference>
<name>A0ABU9H802_9GAMM</name>
<sequence>MKTFFKVITLATAMGTISAANAADVQKIGVVFPSKVMQESPQRERIIKKLESEFKGRYEKLQSLEKEIKNLQTKIKKDGELLGKNEVTGLQRQIEVKVSEYKLSRKAFEEDQRRRQSEEQQKSLAVVRDVINTIAKEGQYDLILNGEQIVFSKPGLDISDKVIQEISTK</sequence>
<evidence type="ECO:0000256" key="3">
    <source>
        <dbReference type="SAM" id="Coils"/>
    </source>
</evidence>
<evidence type="ECO:0000256" key="1">
    <source>
        <dbReference type="ARBA" id="ARBA00022729"/>
    </source>
</evidence>
<keyword evidence="6" id="KW-1185">Reference proteome</keyword>
<evidence type="ECO:0000256" key="2">
    <source>
        <dbReference type="PIRNR" id="PIRNR002094"/>
    </source>
</evidence>
<feature type="chain" id="PRO_5045569968" evidence="4">
    <location>
        <begin position="23"/>
        <end position="169"/>
    </location>
</feature>
<comment type="similarity">
    <text evidence="2">Belongs to the skp family.</text>
</comment>
<keyword evidence="1 4" id="KW-0732">Signal</keyword>
<gene>
    <name evidence="5" type="ORF">V6255_02555</name>
</gene>
<protein>
    <submittedName>
        <fullName evidence="5">OmpH family outer membrane protein</fullName>
    </submittedName>
</protein>
<dbReference type="Pfam" id="PF03938">
    <property type="entry name" value="OmpH"/>
    <property type="match status" value="1"/>
</dbReference>
<evidence type="ECO:0000313" key="6">
    <source>
        <dbReference type="Proteomes" id="UP001366060"/>
    </source>
</evidence>
<dbReference type="PANTHER" id="PTHR35089:SF1">
    <property type="entry name" value="CHAPERONE PROTEIN SKP"/>
    <property type="match status" value="1"/>
</dbReference>
<evidence type="ECO:0000313" key="5">
    <source>
        <dbReference type="EMBL" id="MEL0658009.1"/>
    </source>
</evidence>